<feature type="compositionally biased region" description="Polar residues" evidence="1">
    <location>
        <begin position="225"/>
        <end position="241"/>
    </location>
</feature>
<gene>
    <name evidence="2" type="ORF">POCTA_138.1.T0480187</name>
</gene>
<evidence type="ECO:0000256" key="1">
    <source>
        <dbReference type="SAM" id="MobiDB-lite"/>
    </source>
</evidence>
<protein>
    <submittedName>
        <fullName evidence="2">Uncharacterized protein</fullName>
    </submittedName>
</protein>
<feature type="region of interest" description="Disordered" evidence="1">
    <location>
        <begin position="220"/>
        <end position="241"/>
    </location>
</feature>
<dbReference type="Proteomes" id="UP000683925">
    <property type="component" value="Unassembled WGS sequence"/>
</dbReference>
<evidence type="ECO:0000313" key="3">
    <source>
        <dbReference type="Proteomes" id="UP000683925"/>
    </source>
</evidence>
<keyword evidence="3" id="KW-1185">Reference proteome</keyword>
<organism evidence="2 3">
    <name type="scientific">Paramecium octaurelia</name>
    <dbReference type="NCBI Taxonomy" id="43137"/>
    <lineage>
        <taxon>Eukaryota</taxon>
        <taxon>Sar</taxon>
        <taxon>Alveolata</taxon>
        <taxon>Ciliophora</taxon>
        <taxon>Intramacronucleata</taxon>
        <taxon>Oligohymenophorea</taxon>
        <taxon>Peniculida</taxon>
        <taxon>Parameciidae</taxon>
        <taxon>Paramecium</taxon>
    </lineage>
</organism>
<dbReference type="OrthoDB" id="309401at2759"/>
<dbReference type="EMBL" id="CAJJDP010000048">
    <property type="protein sequence ID" value="CAD8166499.1"/>
    <property type="molecule type" value="Genomic_DNA"/>
</dbReference>
<dbReference type="AlphaFoldDB" id="A0A8S1US99"/>
<reference evidence="2" key="1">
    <citation type="submission" date="2021-01" db="EMBL/GenBank/DDBJ databases">
        <authorList>
            <consortium name="Genoscope - CEA"/>
            <person name="William W."/>
        </authorList>
    </citation>
    <scope>NUCLEOTIDE SEQUENCE</scope>
</reference>
<accession>A0A8S1US99</accession>
<name>A0A8S1US99_PAROT</name>
<sequence length="350" mass="41418">MEDLKNYCQRVIQMSSDTVNSELENLKKKELNLVQDYDIGNAEELDEQVSQNEVNQLIIHFRNYKLHNYLSKLVLKILQHSEKIFQRNRNPQSQLESYFGNLIITLEYIQQKQINYQCLKELKELIDHLLNNQILQTNYQVSPIILDIYNLKILRDIYLTQFYQKYGIEIQNYYKNYRKLSFDLQDENNSSEIETSNLLQEIENKQQPKKSQSNISIIISPDTGMPSQQYPISGRNSKNVQSKSDIRINQIQIPSPQIQGYRSPNSNVTKSYFSSQLKIENQQNKYSTVEQIIQKKKKRGSDRIKKDESNEMFDEQSLFILRSYLDSKFTSNRIDRTNDLAKLINDQQIK</sequence>
<comment type="caution">
    <text evidence="2">The sequence shown here is derived from an EMBL/GenBank/DDBJ whole genome shotgun (WGS) entry which is preliminary data.</text>
</comment>
<dbReference type="OMA" id="MFDEQSL"/>
<evidence type="ECO:0000313" key="2">
    <source>
        <dbReference type="EMBL" id="CAD8166499.1"/>
    </source>
</evidence>
<proteinExistence type="predicted"/>